<protein>
    <submittedName>
        <fullName evidence="5">C2 domain-containing protein</fullName>
    </submittedName>
</protein>
<feature type="compositionally biased region" description="Basic and acidic residues" evidence="2">
    <location>
        <begin position="135"/>
        <end position="159"/>
    </location>
</feature>
<keyword evidence="4" id="KW-1185">Reference proteome</keyword>
<feature type="compositionally biased region" description="Basic and acidic residues" evidence="2">
    <location>
        <begin position="1089"/>
        <end position="1123"/>
    </location>
</feature>
<dbReference type="WBParaSite" id="HNAJ_0000961801-mRNA-1">
    <property type="protein sequence ID" value="HNAJ_0000961801-mRNA-1"/>
    <property type="gene ID" value="HNAJ_0000961801"/>
</dbReference>
<evidence type="ECO:0000313" key="4">
    <source>
        <dbReference type="Proteomes" id="UP000278807"/>
    </source>
</evidence>
<evidence type="ECO:0000313" key="5">
    <source>
        <dbReference type="WBParaSite" id="HNAJ_0000961801-mRNA-1"/>
    </source>
</evidence>
<name>A0A158QIL6_RODNA</name>
<reference evidence="5" key="1">
    <citation type="submission" date="2016-04" db="UniProtKB">
        <authorList>
            <consortium name="WormBaseParasite"/>
        </authorList>
    </citation>
    <scope>IDENTIFICATION</scope>
</reference>
<dbReference type="Proteomes" id="UP000278807">
    <property type="component" value="Unassembled WGS sequence"/>
</dbReference>
<gene>
    <name evidence="3" type="ORF">HNAJ_LOCUS9613</name>
</gene>
<keyword evidence="1" id="KW-0175">Coiled coil</keyword>
<dbReference type="OrthoDB" id="6233843at2759"/>
<feature type="region of interest" description="Disordered" evidence="2">
    <location>
        <begin position="918"/>
        <end position="940"/>
    </location>
</feature>
<feature type="compositionally biased region" description="Basic and acidic residues" evidence="2">
    <location>
        <begin position="2507"/>
        <end position="2542"/>
    </location>
</feature>
<dbReference type="SUPFAM" id="SSF52047">
    <property type="entry name" value="RNI-like"/>
    <property type="match status" value="1"/>
</dbReference>
<feature type="compositionally biased region" description="Polar residues" evidence="2">
    <location>
        <begin position="794"/>
        <end position="804"/>
    </location>
</feature>
<feature type="region of interest" description="Disordered" evidence="2">
    <location>
        <begin position="2406"/>
        <end position="2436"/>
    </location>
</feature>
<feature type="region of interest" description="Disordered" evidence="2">
    <location>
        <begin position="1"/>
        <end position="89"/>
    </location>
</feature>
<feature type="coiled-coil region" evidence="1">
    <location>
        <begin position="568"/>
        <end position="599"/>
    </location>
</feature>
<feature type="region of interest" description="Disordered" evidence="2">
    <location>
        <begin position="825"/>
        <end position="857"/>
    </location>
</feature>
<evidence type="ECO:0000313" key="3">
    <source>
        <dbReference type="EMBL" id="VDO06205.1"/>
    </source>
</evidence>
<feature type="region of interest" description="Disordered" evidence="2">
    <location>
        <begin position="1089"/>
        <end position="1143"/>
    </location>
</feature>
<feature type="region of interest" description="Disordered" evidence="2">
    <location>
        <begin position="135"/>
        <end position="198"/>
    </location>
</feature>
<evidence type="ECO:0000256" key="1">
    <source>
        <dbReference type="SAM" id="Coils"/>
    </source>
</evidence>
<feature type="compositionally biased region" description="Basic and acidic residues" evidence="2">
    <location>
        <begin position="481"/>
        <end position="492"/>
    </location>
</feature>
<feature type="compositionally biased region" description="Basic residues" evidence="2">
    <location>
        <begin position="467"/>
        <end position="479"/>
    </location>
</feature>
<feature type="compositionally biased region" description="Polar residues" evidence="2">
    <location>
        <begin position="686"/>
        <end position="703"/>
    </location>
</feature>
<feature type="region of interest" description="Disordered" evidence="2">
    <location>
        <begin position="667"/>
        <end position="764"/>
    </location>
</feature>
<feature type="compositionally biased region" description="Basic and acidic residues" evidence="2">
    <location>
        <begin position="753"/>
        <end position="763"/>
    </location>
</feature>
<sequence>MLPRGSYSRKSASRHYRDSEQEGENHAGSSTRREFLQTNCQTQRIVDTAGKNSARYHSSIAKQRRPNLRQENNLNRTKTEFQSEDDFSSSFEKMVNDQLGREENLNKDEKPNENIFNLEEIGHESNILDDVKMVKDSKSKGKGREVSPNKVKNWKDLSVRNKSKIFPSSINSTKPDQKSNPKKTPVHNNKSSEKNSEQVLEIKFDGTSEFVELPYSKRRVPMIFKRMVHVKHLPVDPMLKYNKQKYQFSLGFKITEIADSQKTNSDNELDKQHRLWCQIEALTGVFGMKFPKLIIENTLFPIVTREDLKRMKEEAYEWCGDGEIVHDPNERLWNWERSMVNSNRLLGKDGKPTFNPDLDIRYMSHSPDFEPDSFGPVEYDEQLRKLFIDSSSQVSDTSDDSSISALDYDEENFLHSNFCHPLNNNRFNQYRLKRLLNKEGTLLNANRISQTDSQLLDLMYRDILSKKPKCKNGPKKLKKSSSSDKNESDSDSKTSSLSNSSLSMVEDAMNSAVEINPSNSYFTVEPYTKNVKSQKKSRVFRRSSSTIEREEEKWRYYWRKSLRGGSSVEESRRIYREILQELEDELEEVEEGEEFHSSDQPIHRSSSIDALSEAKRVRKKTKDIRTRFVKSWMNEVDQIVYHLQKDIYDDSFRRKVDKSIQTRAPTPYWVRVGKPRKSPPEESQIDIGTNSDESAELVSQTEKTAGELTKLSSELSNQEDESCLNEVEGSISSSAQQVEGEEKDENSQEESEESRLSESHKLEDEDWSLQVYIEGKTAAQSHLKDRTVEEQGNLPHQETDSILQDQGIDFALDLSELSEEEDMEEMVSEDSQLSEEDDYESSNYEFDQINPTDKSLSLSTEDTKISFLWTSTRLIPAKFSRTEDMPSIEKARPEPTDSIPFRISKEEENVRDKTDTITRNVSGRSKKRKMPKSLQESSELLSTQYPFTSVRTLTSMEKILKDADEESPDKPRAKFHFAPNVVIESAKSRPKRRNRYRKPMRLLQIKIAEGEEHKRSKPKVDKGVQTLKYIPIWKRSPPNLPKALEYEPPLKEARKITRPTELTSMMINEDDRLIESIFGLPPISKIEKANDLGKQQKKEAIEVHDGKFRKRLEERDKNARDDSNLPLKAGNDPVDSKQAEKTETIDRTELGKIVLDRLNKKYPSATLNWRKYRSPATPRLNKPSESPSPLRQPKMYQEMVSFFENMTRWEKILFDFSYKGWEHAGYDWDKIKEVVFDPDGQYWADMYDNIREDEYFAQYEKQHVIKDFMPKAGDRGKFGLGRRCASLVNGTVSLYSGLFRADPKMTSIEMVLDAMYKDRLFGLPLSLQDADEMRHYYTNIIVKDPKLYRSIMKNRDCLQHDLLVMVHNVLKGLNITDNALADRYPCRQQTRMIQLEANKKYASIISPEEGRKRGDKSRLNSFIKIGEKRPHEIYFEKHFNDATSDFRYPPAEQLIIDAAMAVDMDKEARIKVYNPAMNIIEDARFLKKDFALYAYPLFETNWRDIGYDRDYEIILPELRELRDLRQLRLDKMKAHKTFTREENDDYAQKSRMLCKDLVDRVCRMLKSSKERGQHNGVWKCLLACIHGITFWREIEDRLVDNFKEWMPMLLVGLLIDNKLVRQEVCFVIALLVSNYRFISKLHKESKNRLISNLTFALLDAIEEHPESYVFYHGVLAYLLHSVPCNATLLAILTWVPEIMDRGDEGALAKDWPLFIYYVAKHWPQSAIRWRYNHEEKILELLERALLRPISKRNAQLALKYVRRIDLQLQRESSGTDVYKIIGGLNPCLFEQLIELRLSGKCGEDSLFLNFFVQRNSELRFLTLARVHPQALDKILQGTPKLRSLTLEDPSLEIAAISKSILNAKLTNLEVLVSPESKMDEVDDDVVEKCFASLNRLRVLNLSGSSGKHGERILMSILNGLGSVEEHVYGQLELTVTYFGLKEKPNTVDYLTSLAITIKETGDKNGTLKKFLSSFPNLESLTVGGEPKSTGKTLSQLADALTSKECSVSNLILRRICNENDLSEFLGKLVEKDKKLKFLDIRAFLLSDDQTKYLPELIKAADPNEPFSLFFKYFSLRKHAGYTGQVDAMVRRKWPSLKVCLPYQLYVAKNGRAIVHMEFTKVQLEDSEKSVRSEVPSSRRLLELEKFEGSVLNPSKEFSELSSKLTNMAMKTHRKMPKSNLEQLELLYPKVLQAKISLEEYRRLSSLQTNLLETVLDPEQCDQSFSKVLDDIKSAIESSVESMYTVCSQQMKEVTYNESPRTFTPLLSFQFNSNVETQKIIANFVHQELGDSLRTMIMDLRVKVAEKMLTFMMESLEKEFANCLEGFPSKTALEPLQPAREDGEYVTAHIFKPTSATSPSLALPLNQSLEGISHYRPSSIMSVSWQYLASNFVEKPRPETIVDERLGRPALRQRRPQRTQTTEKENLNKPVDSPYLTGKPAALQQVEITYEALKSQLAKPNDAPAPKTMFQIMPNEVTAEISKIKELKKVDYSSTPNANISKNSEPVEQVRMRIKEKDKPPSLVEELRSQFEQSEKKGNDLNH</sequence>
<feature type="compositionally biased region" description="Basic and acidic residues" evidence="2">
    <location>
        <begin position="15"/>
        <end position="35"/>
    </location>
</feature>
<dbReference type="Gene3D" id="3.80.10.10">
    <property type="entry name" value="Ribonuclease Inhibitor"/>
    <property type="match status" value="1"/>
</dbReference>
<feature type="compositionally biased region" description="Polar residues" evidence="2">
    <location>
        <begin position="2493"/>
        <end position="2505"/>
    </location>
</feature>
<proteinExistence type="predicted"/>
<feature type="compositionally biased region" description="Acidic residues" evidence="2">
    <location>
        <begin position="739"/>
        <end position="752"/>
    </location>
</feature>
<evidence type="ECO:0000256" key="2">
    <source>
        <dbReference type="SAM" id="MobiDB-lite"/>
    </source>
</evidence>
<dbReference type="EMBL" id="UZAE01012679">
    <property type="protein sequence ID" value="VDO06205.1"/>
    <property type="molecule type" value="Genomic_DNA"/>
</dbReference>
<feature type="region of interest" description="Disordered" evidence="2">
    <location>
        <begin position="2493"/>
        <end position="2542"/>
    </location>
</feature>
<feature type="compositionally biased region" description="Polar residues" evidence="2">
    <location>
        <begin position="36"/>
        <end position="45"/>
    </location>
</feature>
<feature type="compositionally biased region" description="Acidic residues" evidence="2">
    <location>
        <begin position="825"/>
        <end position="840"/>
    </location>
</feature>
<feature type="compositionally biased region" description="Low complexity" evidence="2">
    <location>
        <begin position="493"/>
        <end position="503"/>
    </location>
</feature>
<feature type="region of interest" description="Disordered" evidence="2">
    <location>
        <begin position="467"/>
        <end position="503"/>
    </location>
</feature>
<dbReference type="InterPro" id="IPR032675">
    <property type="entry name" value="LRR_dom_sf"/>
</dbReference>
<feature type="compositionally biased region" description="Basic and acidic residues" evidence="2">
    <location>
        <begin position="1134"/>
        <end position="1143"/>
    </location>
</feature>
<organism evidence="5">
    <name type="scientific">Rodentolepis nana</name>
    <name type="common">Dwarf tapeworm</name>
    <name type="synonym">Hymenolepis nana</name>
    <dbReference type="NCBI Taxonomy" id="102285"/>
    <lineage>
        <taxon>Eukaryota</taxon>
        <taxon>Metazoa</taxon>
        <taxon>Spiralia</taxon>
        <taxon>Lophotrochozoa</taxon>
        <taxon>Platyhelminthes</taxon>
        <taxon>Cestoda</taxon>
        <taxon>Eucestoda</taxon>
        <taxon>Cyclophyllidea</taxon>
        <taxon>Hymenolepididae</taxon>
        <taxon>Rodentolepis</taxon>
    </lineage>
</organism>
<accession>A0A158QIL6</accession>
<reference evidence="3 4" key="2">
    <citation type="submission" date="2018-11" db="EMBL/GenBank/DDBJ databases">
        <authorList>
            <consortium name="Pathogen Informatics"/>
        </authorList>
    </citation>
    <scope>NUCLEOTIDE SEQUENCE [LARGE SCALE GENOMIC DNA]</scope>
</reference>
<feature type="region of interest" description="Disordered" evidence="2">
    <location>
        <begin position="779"/>
        <end position="805"/>
    </location>
</feature>